<evidence type="ECO:0000313" key="2">
    <source>
        <dbReference type="Proteomes" id="UP001057402"/>
    </source>
</evidence>
<gene>
    <name evidence="1" type="ORF">MLD38_023673</name>
</gene>
<dbReference type="EMBL" id="CM042886">
    <property type="protein sequence ID" value="KAI4338640.1"/>
    <property type="molecule type" value="Genomic_DNA"/>
</dbReference>
<sequence length="380" mass="41727">MGREVRNMQMEKHIKGLVAVVAGDSFGTKVHGSPKISDVIDKEHDVTECTIKNAVLEECQEKLAVLGVMITHVDGKNDNGEDQSPGEYRTLDTPKVKSGASGNGHVNFTVTKTFSLATEKRGSCVTRHVGTESPVSMKSPSSNNPNSPFKTPQLNSPTGSKKPRQSERHKHNDDEDASSVTSSTVASARSLKSSKPKITIGTAPTFKSSERAEKRKEFYTKLEEKHRALEEERTQCEARTKEEQEAAIKQLRKNMAYKANPVPSFYYEPPPPKAEIKKLPLTRPVSPKFGRRKSYSDLVKSSTVEKKGACAQVLRHSLGSSKRQESDLASSPRAKIPTTVQNGNGTSKVKQQPSSEEKTTDPLPSCKILKQSDEVLVVKS</sequence>
<protein>
    <submittedName>
        <fullName evidence="1">Uncharacterized protein</fullName>
    </submittedName>
</protein>
<dbReference type="Proteomes" id="UP001057402">
    <property type="component" value="Chromosome 7"/>
</dbReference>
<organism evidence="1 2">
    <name type="scientific">Melastoma candidum</name>
    <dbReference type="NCBI Taxonomy" id="119954"/>
    <lineage>
        <taxon>Eukaryota</taxon>
        <taxon>Viridiplantae</taxon>
        <taxon>Streptophyta</taxon>
        <taxon>Embryophyta</taxon>
        <taxon>Tracheophyta</taxon>
        <taxon>Spermatophyta</taxon>
        <taxon>Magnoliopsida</taxon>
        <taxon>eudicotyledons</taxon>
        <taxon>Gunneridae</taxon>
        <taxon>Pentapetalae</taxon>
        <taxon>rosids</taxon>
        <taxon>malvids</taxon>
        <taxon>Myrtales</taxon>
        <taxon>Melastomataceae</taxon>
        <taxon>Melastomatoideae</taxon>
        <taxon>Melastomateae</taxon>
        <taxon>Melastoma</taxon>
    </lineage>
</organism>
<name>A0ACB9NR07_9MYRT</name>
<reference evidence="2" key="1">
    <citation type="journal article" date="2023" name="Front. Plant Sci.">
        <title>Chromosomal-level genome assembly of Melastoma candidum provides insights into trichome evolution.</title>
        <authorList>
            <person name="Zhong Y."/>
            <person name="Wu W."/>
            <person name="Sun C."/>
            <person name="Zou P."/>
            <person name="Liu Y."/>
            <person name="Dai S."/>
            <person name="Zhou R."/>
        </authorList>
    </citation>
    <scope>NUCLEOTIDE SEQUENCE [LARGE SCALE GENOMIC DNA]</scope>
</reference>
<evidence type="ECO:0000313" key="1">
    <source>
        <dbReference type="EMBL" id="KAI4338640.1"/>
    </source>
</evidence>
<proteinExistence type="predicted"/>
<comment type="caution">
    <text evidence="1">The sequence shown here is derived from an EMBL/GenBank/DDBJ whole genome shotgun (WGS) entry which is preliminary data.</text>
</comment>
<accession>A0ACB9NR07</accession>
<keyword evidence="2" id="KW-1185">Reference proteome</keyword>